<dbReference type="Proteomes" id="UP000327493">
    <property type="component" value="Chromosome 17"/>
</dbReference>
<dbReference type="Pfam" id="PF13855">
    <property type="entry name" value="LRR_8"/>
    <property type="match status" value="1"/>
</dbReference>
<comment type="caution">
    <text evidence="4">The sequence shown here is derived from an EMBL/GenBank/DDBJ whole genome shotgun (WGS) entry which is preliminary data.</text>
</comment>
<dbReference type="InterPro" id="IPR003591">
    <property type="entry name" value="Leu-rich_rpt_typical-subtyp"/>
</dbReference>
<dbReference type="SMART" id="SM00369">
    <property type="entry name" value="LRR_TYP"/>
    <property type="match status" value="3"/>
</dbReference>
<reference evidence="4 5" key="1">
    <citation type="submission" date="2019-08" db="EMBL/GenBank/DDBJ databases">
        <title>A chromosome-level genome assembly, high-density linkage maps, and genome scans reveal the genomic architecture of hybrid incompatibilities underlying speciation via character displacement in darters (Percidae: Etheostominae).</title>
        <authorList>
            <person name="Moran R.L."/>
            <person name="Catchen J.M."/>
            <person name="Fuller R.C."/>
        </authorList>
    </citation>
    <scope>NUCLEOTIDE SEQUENCE [LARGE SCALE GENOMIC DNA]</scope>
    <source>
        <strain evidence="4">EspeVRDwgs_2016</strain>
        <tissue evidence="4">Muscle</tissue>
    </source>
</reference>
<sequence length="446" mass="51025">MPMQKDTERLSTTSTMSSPEKEENVPDLQLSFVFGDSVGKRQTPHILPEDALCLRRTQLKHVADSILKNSTLKYLNLEGNQISSIPDSMFISLPNLLWLDLRNNQIASLPAEIGLHRSLKTILLEGNPISELPPELGNVITLKGLNLRNCPISFPPKDIVNQGLQRILQYLRSAMASRPVSVRRSPTEMPVVEKLQLSELMGSSMEEQEDSVDELQKFTELKHKMILLDRAELGSTPQGEHHRNPKSRLIPIIQKKKATTKAGIPELPLFHTQSWKSPEDRKQAAMKELKEKQAVLEQRKKSQDTLRRWRTQAKTTQEKNMSEHQQRKPAKQRTQEEAEINSNAGVEDGGDTRQGQTSTMSITDCEGTRSAHELERQIRARVEKMHERRRNPKGTSTEQMAGAEQDVEEIRKLQARLLERKRNRRRELENTFTIFTGDTWLSFIDK</sequence>
<accession>A0A5J5CTD7</accession>
<evidence type="ECO:0000313" key="4">
    <source>
        <dbReference type="EMBL" id="KAA8584053.1"/>
    </source>
</evidence>
<dbReference type="Gene3D" id="3.80.10.10">
    <property type="entry name" value="Ribonuclease Inhibitor"/>
    <property type="match status" value="1"/>
</dbReference>
<keyword evidence="2" id="KW-0677">Repeat</keyword>
<gene>
    <name evidence="4" type="ORF">FQN60_015261</name>
</gene>
<evidence type="ECO:0000256" key="1">
    <source>
        <dbReference type="ARBA" id="ARBA00022614"/>
    </source>
</evidence>
<feature type="compositionally biased region" description="Basic and acidic residues" evidence="3">
    <location>
        <begin position="277"/>
        <end position="307"/>
    </location>
</feature>
<evidence type="ECO:0000256" key="3">
    <source>
        <dbReference type="SAM" id="MobiDB-lite"/>
    </source>
</evidence>
<organism evidence="4 5">
    <name type="scientific">Etheostoma spectabile</name>
    <name type="common">orangethroat darter</name>
    <dbReference type="NCBI Taxonomy" id="54343"/>
    <lineage>
        <taxon>Eukaryota</taxon>
        <taxon>Metazoa</taxon>
        <taxon>Chordata</taxon>
        <taxon>Craniata</taxon>
        <taxon>Vertebrata</taxon>
        <taxon>Euteleostomi</taxon>
        <taxon>Actinopterygii</taxon>
        <taxon>Neopterygii</taxon>
        <taxon>Teleostei</taxon>
        <taxon>Neoteleostei</taxon>
        <taxon>Acanthomorphata</taxon>
        <taxon>Eupercaria</taxon>
        <taxon>Perciformes</taxon>
        <taxon>Percoidei</taxon>
        <taxon>Percidae</taxon>
        <taxon>Etheostomatinae</taxon>
        <taxon>Etheostoma</taxon>
    </lineage>
</organism>
<evidence type="ECO:0000313" key="5">
    <source>
        <dbReference type="Proteomes" id="UP000327493"/>
    </source>
</evidence>
<dbReference type="InterPro" id="IPR050216">
    <property type="entry name" value="LRR_domain-containing"/>
</dbReference>
<protein>
    <recommendedName>
        <fullName evidence="6">Leucine-rich repeat-containing protein 27</fullName>
    </recommendedName>
</protein>
<dbReference type="GO" id="GO:0005737">
    <property type="term" value="C:cytoplasm"/>
    <property type="evidence" value="ECO:0007669"/>
    <property type="project" value="TreeGrafter"/>
</dbReference>
<dbReference type="EMBL" id="VOFY01000017">
    <property type="protein sequence ID" value="KAA8584053.1"/>
    <property type="molecule type" value="Genomic_DNA"/>
</dbReference>
<dbReference type="PANTHER" id="PTHR48051">
    <property type="match status" value="1"/>
</dbReference>
<feature type="region of interest" description="Disordered" evidence="3">
    <location>
        <begin position="1"/>
        <end position="24"/>
    </location>
</feature>
<evidence type="ECO:0008006" key="6">
    <source>
        <dbReference type="Google" id="ProtNLM"/>
    </source>
</evidence>
<dbReference type="InterPro" id="IPR001611">
    <property type="entry name" value="Leu-rich_rpt"/>
</dbReference>
<feature type="region of interest" description="Disordered" evidence="3">
    <location>
        <begin position="385"/>
        <end position="407"/>
    </location>
</feature>
<name>A0A5J5CTD7_9PERO</name>
<evidence type="ECO:0000256" key="2">
    <source>
        <dbReference type="ARBA" id="ARBA00022737"/>
    </source>
</evidence>
<dbReference type="InterPro" id="IPR032675">
    <property type="entry name" value="LRR_dom_sf"/>
</dbReference>
<proteinExistence type="predicted"/>
<dbReference type="PROSITE" id="PS51450">
    <property type="entry name" value="LRR"/>
    <property type="match status" value="2"/>
</dbReference>
<dbReference type="PANTHER" id="PTHR48051:SF35">
    <property type="entry name" value="LEUCINE-RICH REPEAT-CONTAINING PROTEIN 27"/>
    <property type="match status" value="1"/>
</dbReference>
<feature type="region of interest" description="Disordered" evidence="3">
    <location>
        <begin position="263"/>
        <end position="360"/>
    </location>
</feature>
<feature type="compositionally biased region" description="Basic and acidic residues" evidence="3">
    <location>
        <begin position="316"/>
        <end position="326"/>
    </location>
</feature>
<dbReference type="SUPFAM" id="SSF52058">
    <property type="entry name" value="L domain-like"/>
    <property type="match status" value="1"/>
</dbReference>
<keyword evidence="5" id="KW-1185">Reference proteome</keyword>
<keyword evidence="1" id="KW-0433">Leucine-rich repeat</keyword>
<dbReference type="AlphaFoldDB" id="A0A5J5CTD7"/>
<dbReference type="OrthoDB" id="2021138at2759"/>